<dbReference type="PANTHER" id="PTHR33360">
    <property type="entry name" value="TRANSPOSASE FOR INSERTION SEQUENCE ELEMENT IS200"/>
    <property type="match status" value="1"/>
</dbReference>
<proteinExistence type="predicted"/>
<accession>A0A223EB10</accession>
<dbReference type="EMBL" id="CP017703">
    <property type="protein sequence ID" value="ASS92459.1"/>
    <property type="molecule type" value="Genomic_DNA"/>
</dbReference>
<sequence length="119" mass="13874">MVWSVKYRKKVLTQEVELYLKKIFKEIAEEKGFLLQMVEVGEQDHIHVFVSAHPKIAPSYIVKMLKGISGRKIFLQFPEIKQKLWKGVLWNSSYYIETVGSISEDVIKRYIANQKKGGD</sequence>
<protein>
    <submittedName>
        <fullName evidence="2">IS200/IS605 family transposase</fullName>
    </submittedName>
</protein>
<dbReference type="AlphaFoldDB" id="A0A223EB10"/>
<dbReference type="SUPFAM" id="SSF143422">
    <property type="entry name" value="Transposase IS200-like"/>
    <property type="match status" value="1"/>
</dbReference>
<evidence type="ECO:0000313" key="3">
    <source>
        <dbReference type="Proteomes" id="UP000214606"/>
    </source>
</evidence>
<evidence type="ECO:0000313" key="2">
    <source>
        <dbReference type="EMBL" id="ASS92459.1"/>
    </source>
</evidence>
<name>A0A223EB10_9BACI</name>
<dbReference type="GO" id="GO:0006313">
    <property type="term" value="P:DNA transposition"/>
    <property type="evidence" value="ECO:0007669"/>
    <property type="project" value="InterPro"/>
</dbReference>
<dbReference type="Gene3D" id="3.30.70.1290">
    <property type="entry name" value="Transposase IS200-like"/>
    <property type="match status" value="1"/>
</dbReference>
<gene>
    <name evidence="2" type="ORF">AP3564_17105</name>
</gene>
<feature type="domain" description="Transposase IS200-like" evidence="1">
    <location>
        <begin position="2"/>
        <end position="114"/>
    </location>
</feature>
<dbReference type="Proteomes" id="UP000214606">
    <property type="component" value="Chromosome"/>
</dbReference>
<dbReference type="InterPro" id="IPR002686">
    <property type="entry name" value="Transposase_17"/>
</dbReference>
<reference evidence="2 3" key="1">
    <citation type="submission" date="2016-10" db="EMBL/GenBank/DDBJ databases">
        <title>The whole genome sequencing and assembly of Aeribacillus pallidus KCTC3564 strain.</title>
        <authorList>
            <person name="Lee Y.-J."/>
            <person name="Park M.-K."/>
            <person name="Yi H."/>
            <person name="Bahn Y.-S."/>
            <person name="Kim J.F."/>
            <person name="Lee D.-W."/>
        </authorList>
    </citation>
    <scope>NUCLEOTIDE SEQUENCE [LARGE SCALE GENOMIC DNA]</scope>
    <source>
        <strain evidence="2 3">KCTC3564</strain>
    </source>
</reference>
<dbReference type="InterPro" id="IPR036515">
    <property type="entry name" value="Transposase_17_sf"/>
</dbReference>
<dbReference type="KEGG" id="apak:AP3564_17105"/>
<organism evidence="2 3">
    <name type="scientific">Aeribacillus pallidus</name>
    <dbReference type="NCBI Taxonomy" id="33936"/>
    <lineage>
        <taxon>Bacteria</taxon>
        <taxon>Bacillati</taxon>
        <taxon>Bacillota</taxon>
        <taxon>Bacilli</taxon>
        <taxon>Bacillales</taxon>
        <taxon>Bacillaceae</taxon>
        <taxon>Aeribacillus</taxon>
    </lineage>
</organism>
<dbReference type="GO" id="GO:0004803">
    <property type="term" value="F:transposase activity"/>
    <property type="evidence" value="ECO:0007669"/>
    <property type="project" value="InterPro"/>
</dbReference>
<dbReference type="PANTHER" id="PTHR33360:SF4">
    <property type="entry name" value="TRANSPOSASE IS200-LIKE PROTEIN"/>
    <property type="match status" value="1"/>
</dbReference>
<evidence type="ECO:0000259" key="1">
    <source>
        <dbReference type="SMART" id="SM01321"/>
    </source>
</evidence>
<dbReference type="NCBIfam" id="NF033573">
    <property type="entry name" value="transpos_IS200"/>
    <property type="match status" value="1"/>
</dbReference>
<dbReference type="Pfam" id="PF01797">
    <property type="entry name" value="Y1_Tnp"/>
    <property type="match status" value="1"/>
</dbReference>
<dbReference type="GO" id="GO:0003677">
    <property type="term" value="F:DNA binding"/>
    <property type="evidence" value="ECO:0007669"/>
    <property type="project" value="InterPro"/>
</dbReference>
<dbReference type="SMART" id="SM01321">
    <property type="entry name" value="Y1_Tnp"/>
    <property type="match status" value="1"/>
</dbReference>